<proteinExistence type="predicted"/>
<feature type="region of interest" description="Disordered" evidence="1">
    <location>
        <begin position="57"/>
        <end position="165"/>
    </location>
</feature>
<feature type="compositionally biased region" description="Basic and acidic residues" evidence="1">
    <location>
        <begin position="136"/>
        <end position="145"/>
    </location>
</feature>
<feature type="compositionally biased region" description="Polar residues" evidence="1">
    <location>
        <begin position="90"/>
        <end position="122"/>
    </location>
</feature>
<sequence>MIFVIVPTLCVAMQCQTLRVTRLGNLMTLTGADNNSLSDDANQHFDRTLARRCPRIVKSPERDMTEEVHMVTQNNDPSLNRNDPAINPETPDSSLAQNDALKQQQSGSQGQAPDATQTQENNGAAEGEKNSFTPDFEPHEHESPDTTKAARQTGEVDKDIDTADS</sequence>
<dbReference type="EMBL" id="JRMB01000001">
    <property type="protein sequence ID" value="KGF64701.1"/>
    <property type="molecule type" value="Genomic_DNA"/>
</dbReference>
<reference evidence="2 3" key="1">
    <citation type="submission" date="2014-09" db="EMBL/GenBank/DDBJ databases">
        <title>Genome sequence of Pseudomonas lutea strain DSM 17257T.</title>
        <authorList>
            <person name="Kwak Y."/>
            <person name="Shin J.-H."/>
        </authorList>
    </citation>
    <scope>NUCLEOTIDE SEQUENCE [LARGE SCALE GENOMIC DNA]</scope>
    <source>
        <strain evidence="2 3">DSM 17257</strain>
    </source>
</reference>
<evidence type="ECO:0000256" key="1">
    <source>
        <dbReference type="SAM" id="MobiDB-lite"/>
    </source>
</evidence>
<gene>
    <name evidence="2" type="ORF">LT42_01570</name>
</gene>
<dbReference type="AlphaFoldDB" id="A0A9X0EF55"/>
<organism evidence="2 3">
    <name type="scientific">Pseudomonas lutea</name>
    <dbReference type="NCBI Taxonomy" id="243924"/>
    <lineage>
        <taxon>Bacteria</taxon>
        <taxon>Pseudomonadati</taxon>
        <taxon>Pseudomonadota</taxon>
        <taxon>Gammaproteobacteria</taxon>
        <taxon>Pseudomonadales</taxon>
        <taxon>Pseudomonadaceae</taxon>
        <taxon>Pseudomonas</taxon>
    </lineage>
</organism>
<accession>A0A9X0EF55</accession>
<feature type="compositionally biased region" description="Basic and acidic residues" evidence="1">
    <location>
        <begin position="154"/>
        <end position="165"/>
    </location>
</feature>
<feature type="compositionally biased region" description="Basic and acidic residues" evidence="1">
    <location>
        <begin position="58"/>
        <end position="69"/>
    </location>
</feature>
<feature type="compositionally biased region" description="Polar residues" evidence="1">
    <location>
        <begin position="71"/>
        <end position="81"/>
    </location>
</feature>
<comment type="caution">
    <text evidence="2">The sequence shown here is derived from an EMBL/GenBank/DDBJ whole genome shotgun (WGS) entry which is preliminary data.</text>
</comment>
<name>A0A9X0EF55_9PSED</name>
<evidence type="ECO:0000313" key="2">
    <source>
        <dbReference type="EMBL" id="KGF64701.1"/>
    </source>
</evidence>
<dbReference type="Proteomes" id="UP000029719">
    <property type="component" value="Unassembled WGS sequence"/>
</dbReference>
<protein>
    <submittedName>
        <fullName evidence="2">Uncharacterized protein</fullName>
    </submittedName>
</protein>
<evidence type="ECO:0000313" key="3">
    <source>
        <dbReference type="Proteomes" id="UP000029719"/>
    </source>
</evidence>